<dbReference type="InterPro" id="IPR029151">
    <property type="entry name" value="Sensor-like_sf"/>
</dbReference>
<dbReference type="Gene3D" id="3.30.565.10">
    <property type="entry name" value="Histidine kinase-like ATPase, C-terminal domain"/>
    <property type="match status" value="1"/>
</dbReference>
<evidence type="ECO:0000256" key="3">
    <source>
        <dbReference type="ARBA" id="ARBA00012438"/>
    </source>
</evidence>
<gene>
    <name evidence="14" type="ORF">JY651_20825</name>
</gene>
<dbReference type="CDD" id="cd17580">
    <property type="entry name" value="REC_2_DhkD-like"/>
    <property type="match status" value="1"/>
</dbReference>
<dbReference type="SMART" id="SM00388">
    <property type="entry name" value="HisKA"/>
    <property type="match status" value="1"/>
</dbReference>
<comment type="subcellular location">
    <subcellularLocation>
        <location evidence="2">Cell membrane</location>
        <topology evidence="2">Multi-pass membrane protein</topology>
    </subcellularLocation>
</comment>
<feature type="transmembrane region" description="Helical" evidence="11">
    <location>
        <begin position="278"/>
        <end position="297"/>
    </location>
</feature>
<dbReference type="Gene3D" id="1.10.287.130">
    <property type="match status" value="1"/>
</dbReference>
<dbReference type="RefSeq" id="WP_206728733.1">
    <property type="nucleotide sequence ID" value="NZ_CP071090.1"/>
</dbReference>
<keyword evidence="4" id="KW-1003">Cell membrane</keyword>
<dbReference type="CDD" id="cd00082">
    <property type="entry name" value="HisKA"/>
    <property type="match status" value="1"/>
</dbReference>
<accession>A0ABX7P9R7</accession>
<dbReference type="Pfam" id="PF00072">
    <property type="entry name" value="Response_reg"/>
    <property type="match status" value="1"/>
</dbReference>
<dbReference type="Gene3D" id="3.30.450.20">
    <property type="entry name" value="PAS domain"/>
    <property type="match status" value="1"/>
</dbReference>
<dbReference type="InterPro" id="IPR001789">
    <property type="entry name" value="Sig_transdc_resp-reg_receiver"/>
</dbReference>
<dbReference type="InterPro" id="IPR011006">
    <property type="entry name" value="CheY-like_superfamily"/>
</dbReference>
<dbReference type="Proteomes" id="UP000662747">
    <property type="component" value="Chromosome"/>
</dbReference>
<dbReference type="InterPro" id="IPR003594">
    <property type="entry name" value="HATPase_dom"/>
</dbReference>
<dbReference type="PROSITE" id="PS50110">
    <property type="entry name" value="RESPONSE_REGULATORY"/>
    <property type="match status" value="1"/>
</dbReference>
<dbReference type="InterPro" id="IPR036890">
    <property type="entry name" value="HATPase_C_sf"/>
</dbReference>
<evidence type="ECO:0000256" key="2">
    <source>
        <dbReference type="ARBA" id="ARBA00004651"/>
    </source>
</evidence>
<keyword evidence="7 11" id="KW-1133">Transmembrane helix</keyword>
<protein>
    <recommendedName>
        <fullName evidence="3">histidine kinase</fullName>
        <ecNumber evidence="3">2.7.13.3</ecNumber>
    </recommendedName>
</protein>
<dbReference type="EC" id="2.7.13.3" evidence="3"/>
<sequence>MKARPLRIHLALLALGLLVPLVVFTAGVLDRFATSQRAAREQGMRETARALALAVDRELGQSIRALEVLSHSEPLARGDLETFYATCKAVVRSRQPWTSLALLDAEGRTRFTTDQPFGESVSGTVDRPYLREVLETGRPVISDYPFTRKQGPPTVVVAMPVRDDARVTGVLLAHYSMQHFDRLWSDQRIPREWVGTVVDEEGVILSRSRGAERFVGVSAPQDFITSMRAAGNEGFFPSVTVDGMEAYSAVARSRVVPWTMVFSAPREVFSAPMKRSSLALLVAGLVCCVVAGAWATVMGRRITHPLRALARAATDSAATPEAFTRLDTTAVSELEEVRVALARTTALVAEREAALRAKMREAEAARAEAEAANRAKDQFLAMLGHELRNPLSAITSGVKVLSVARDEARRERTRALVERQAFHLARLVDDLLDVARVSSGRITLQKSTLDLGECVRRAIAALESSGRTQQHELLVDARPAPMEGDENRLYQVVTNLVSNALKYTPAGGRVTVCTRVEAETVVLEVSDTGVGLSPEVVPRVFDLFFQADHTLDRSQGGLGVGLTLVKRLVELHGGAVEARSEGLSRGSTFTVRLPRGVVKETSDSRDGTTGQVVRLRILLVEDHADSRQLVRELLEADGHTVYEAEDGPSGLEKARELRPDVVLLDIGLPGLDGYSVARALRDSEAGQGPRLIALTGYGLKEDRARAMQAGFDEHVVKPVDIVRLREVLSAPGGEAVAAP</sequence>
<dbReference type="InterPro" id="IPR004358">
    <property type="entry name" value="Sig_transdc_His_kin-like_C"/>
</dbReference>
<keyword evidence="5 9" id="KW-0597">Phosphoprotein</keyword>
<dbReference type="SUPFAM" id="SSF47384">
    <property type="entry name" value="Homodimeric domain of signal transducing histidine kinase"/>
    <property type="match status" value="1"/>
</dbReference>
<reference evidence="14 15" key="1">
    <citation type="submission" date="2021-02" db="EMBL/GenBank/DDBJ databases">
        <title>De Novo genome assembly of isolated myxobacteria.</title>
        <authorList>
            <person name="Stevens D.C."/>
        </authorList>
    </citation>
    <scope>NUCLEOTIDE SEQUENCE [LARGE SCALE GENOMIC DNA]</scope>
    <source>
        <strain evidence="15">SCPEA02</strain>
    </source>
</reference>
<dbReference type="SUPFAM" id="SSF103190">
    <property type="entry name" value="Sensory domain-like"/>
    <property type="match status" value="1"/>
</dbReference>
<dbReference type="PANTHER" id="PTHR43547">
    <property type="entry name" value="TWO-COMPONENT HISTIDINE KINASE"/>
    <property type="match status" value="1"/>
</dbReference>
<dbReference type="InterPro" id="IPR003661">
    <property type="entry name" value="HisK_dim/P_dom"/>
</dbReference>
<dbReference type="SUPFAM" id="SSF55874">
    <property type="entry name" value="ATPase domain of HSP90 chaperone/DNA topoisomerase II/histidine kinase"/>
    <property type="match status" value="1"/>
</dbReference>
<keyword evidence="6 11" id="KW-0812">Transmembrane</keyword>
<evidence type="ECO:0000256" key="6">
    <source>
        <dbReference type="ARBA" id="ARBA00022692"/>
    </source>
</evidence>
<feature type="domain" description="Histidine kinase" evidence="12">
    <location>
        <begin position="382"/>
        <end position="597"/>
    </location>
</feature>
<dbReference type="PROSITE" id="PS50109">
    <property type="entry name" value="HIS_KIN"/>
    <property type="match status" value="1"/>
</dbReference>
<dbReference type="SMART" id="SM00448">
    <property type="entry name" value="REC"/>
    <property type="match status" value="1"/>
</dbReference>
<proteinExistence type="predicted"/>
<keyword evidence="8 11" id="KW-0472">Membrane</keyword>
<evidence type="ECO:0000256" key="11">
    <source>
        <dbReference type="SAM" id="Phobius"/>
    </source>
</evidence>
<evidence type="ECO:0000256" key="1">
    <source>
        <dbReference type="ARBA" id="ARBA00000085"/>
    </source>
</evidence>
<evidence type="ECO:0000256" key="8">
    <source>
        <dbReference type="ARBA" id="ARBA00023136"/>
    </source>
</evidence>
<dbReference type="CDD" id="cd18774">
    <property type="entry name" value="PDC2_HK_sensor"/>
    <property type="match status" value="1"/>
</dbReference>
<dbReference type="EMBL" id="CP071090">
    <property type="protein sequence ID" value="QSQ27206.1"/>
    <property type="molecule type" value="Genomic_DNA"/>
</dbReference>
<dbReference type="SUPFAM" id="SSF52172">
    <property type="entry name" value="CheY-like"/>
    <property type="match status" value="1"/>
</dbReference>
<dbReference type="Pfam" id="PF00512">
    <property type="entry name" value="HisKA"/>
    <property type="match status" value="1"/>
</dbReference>
<dbReference type="SMART" id="SM00387">
    <property type="entry name" value="HATPase_c"/>
    <property type="match status" value="1"/>
</dbReference>
<dbReference type="InterPro" id="IPR005467">
    <property type="entry name" value="His_kinase_dom"/>
</dbReference>
<keyword evidence="10" id="KW-0175">Coiled coil</keyword>
<dbReference type="Gene3D" id="3.40.50.2300">
    <property type="match status" value="1"/>
</dbReference>
<evidence type="ECO:0000256" key="7">
    <source>
        <dbReference type="ARBA" id="ARBA00022989"/>
    </source>
</evidence>
<evidence type="ECO:0000313" key="14">
    <source>
        <dbReference type="EMBL" id="QSQ27206.1"/>
    </source>
</evidence>
<comment type="catalytic activity">
    <reaction evidence="1">
        <text>ATP + protein L-histidine = ADP + protein N-phospho-L-histidine.</text>
        <dbReference type="EC" id="2.7.13.3"/>
    </reaction>
</comment>
<dbReference type="PRINTS" id="PR00344">
    <property type="entry name" value="BCTRLSENSOR"/>
</dbReference>
<dbReference type="PANTHER" id="PTHR43547:SF2">
    <property type="entry name" value="HYBRID SIGNAL TRANSDUCTION HISTIDINE KINASE C"/>
    <property type="match status" value="1"/>
</dbReference>
<evidence type="ECO:0000259" key="12">
    <source>
        <dbReference type="PROSITE" id="PS50109"/>
    </source>
</evidence>
<keyword evidence="15" id="KW-1185">Reference proteome</keyword>
<name>A0ABX7P9R7_9BACT</name>
<dbReference type="Pfam" id="PF02743">
    <property type="entry name" value="dCache_1"/>
    <property type="match status" value="1"/>
</dbReference>
<evidence type="ECO:0000256" key="10">
    <source>
        <dbReference type="SAM" id="Coils"/>
    </source>
</evidence>
<feature type="modified residue" description="4-aspartylphosphate" evidence="9">
    <location>
        <position position="665"/>
    </location>
</feature>
<dbReference type="InterPro" id="IPR033479">
    <property type="entry name" value="dCache_1"/>
</dbReference>
<evidence type="ECO:0000313" key="15">
    <source>
        <dbReference type="Proteomes" id="UP000662747"/>
    </source>
</evidence>
<evidence type="ECO:0000256" key="4">
    <source>
        <dbReference type="ARBA" id="ARBA00022475"/>
    </source>
</evidence>
<evidence type="ECO:0000256" key="9">
    <source>
        <dbReference type="PROSITE-ProRule" id="PRU00169"/>
    </source>
</evidence>
<feature type="domain" description="Response regulatory" evidence="13">
    <location>
        <begin position="616"/>
        <end position="732"/>
    </location>
</feature>
<dbReference type="Pfam" id="PF02518">
    <property type="entry name" value="HATPase_c"/>
    <property type="match status" value="1"/>
</dbReference>
<organism evidence="14 15">
    <name type="scientific">Pyxidicoccus parkwayensis</name>
    <dbReference type="NCBI Taxonomy" id="2813578"/>
    <lineage>
        <taxon>Bacteria</taxon>
        <taxon>Pseudomonadati</taxon>
        <taxon>Myxococcota</taxon>
        <taxon>Myxococcia</taxon>
        <taxon>Myxococcales</taxon>
        <taxon>Cystobacterineae</taxon>
        <taxon>Myxococcaceae</taxon>
        <taxon>Pyxidicoccus</taxon>
    </lineage>
</organism>
<evidence type="ECO:0000256" key="5">
    <source>
        <dbReference type="ARBA" id="ARBA00022553"/>
    </source>
</evidence>
<dbReference type="InterPro" id="IPR036097">
    <property type="entry name" value="HisK_dim/P_sf"/>
</dbReference>
<evidence type="ECO:0000259" key="13">
    <source>
        <dbReference type="PROSITE" id="PS50110"/>
    </source>
</evidence>
<feature type="coiled-coil region" evidence="10">
    <location>
        <begin position="348"/>
        <end position="382"/>
    </location>
</feature>